<dbReference type="Pfam" id="PF06067">
    <property type="entry name" value="DUF932"/>
    <property type="match status" value="1"/>
</dbReference>
<organism evidence="1 2">
    <name type="scientific">Cupriavidus campinensis</name>
    <dbReference type="NCBI Taxonomy" id="151783"/>
    <lineage>
        <taxon>Bacteria</taxon>
        <taxon>Pseudomonadati</taxon>
        <taxon>Pseudomonadota</taxon>
        <taxon>Betaproteobacteria</taxon>
        <taxon>Burkholderiales</taxon>
        <taxon>Burkholderiaceae</taxon>
        <taxon>Cupriavidus</taxon>
    </lineage>
</organism>
<dbReference type="Proteomes" id="UP001056132">
    <property type="component" value="Chromosome 1"/>
</dbReference>
<evidence type="ECO:0000313" key="1">
    <source>
        <dbReference type="EMBL" id="URF05047.1"/>
    </source>
</evidence>
<dbReference type="InterPro" id="IPR026325">
    <property type="entry name" value="DUF932"/>
</dbReference>
<gene>
    <name evidence="1" type="ORF">M5D45_04200</name>
</gene>
<protein>
    <submittedName>
        <fullName evidence="1">DUF932 domain-containing protein</fullName>
    </submittedName>
</protein>
<dbReference type="InterPro" id="IPR017686">
    <property type="entry name" value="Phg/plasmid-like_prot"/>
</dbReference>
<sequence length="322" mass="35259">MHLVQTMAYAGETPWHGLGNQLERKQPIEVWARQAGMNWRIEEAPVSFIAGQAGTLGAIHSFPEQKVLYRSDTKAPLSVVSNRYQTVQPRAILEFYRDLTEAGGFELESAGVLKDGRKLWALAKTGQQTMLKGGDTVNGYLLLATACDGTLATTAQFTSIRVVCNNTLAIALADGAGAVKVPHRIQFNPEAVKQQLGIAVASWDSFMVRMRALSERKVRPATAHDFFRRLLDMPSFTNASTHAPQPNDRALRAIQALYDGKGMGSDLPSASGTAWGLVNAVTQYADHERRARSADHRLDSAWFGVGANLKQRAWEEAVKLVA</sequence>
<dbReference type="EMBL" id="CP097330">
    <property type="protein sequence ID" value="URF05047.1"/>
    <property type="molecule type" value="Genomic_DNA"/>
</dbReference>
<evidence type="ECO:0000313" key="2">
    <source>
        <dbReference type="Proteomes" id="UP001056132"/>
    </source>
</evidence>
<reference evidence="1" key="2">
    <citation type="submission" date="2022-05" db="EMBL/GenBank/DDBJ databases">
        <authorList>
            <person name="Kunte H.-J."/>
        </authorList>
    </citation>
    <scope>NUCLEOTIDE SEQUENCE</scope>
    <source>
        <strain evidence="1">G5</strain>
    </source>
</reference>
<dbReference type="RefSeq" id="WP_250025121.1">
    <property type="nucleotide sequence ID" value="NZ_CP097330.1"/>
</dbReference>
<dbReference type="NCBIfam" id="TIGR03299">
    <property type="entry name" value="LGT_TIGR03299"/>
    <property type="match status" value="1"/>
</dbReference>
<accession>A0AAE9I2W3</accession>
<reference evidence="1" key="1">
    <citation type="journal article" date="2022" name="Microbiol. Resour. Announc.">
        <title>Genome Sequence of Cupriavidus campinensis Strain G5, a Member of a Bacterial Consortium Capable of Polyethylene Degradation.</title>
        <authorList>
            <person name="Schneider B."/>
            <person name="Pfeiffer F."/>
            <person name="Dyall-Smith M."/>
            <person name="Kunte H.J."/>
        </authorList>
    </citation>
    <scope>NUCLEOTIDE SEQUENCE</scope>
    <source>
        <strain evidence="1">G5</strain>
    </source>
</reference>
<dbReference type="KEGG" id="ccam:M5D45_04200"/>
<proteinExistence type="predicted"/>
<dbReference type="AlphaFoldDB" id="A0AAE9I2W3"/>
<name>A0AAE9I2W3_9BURK</name>